<dbReference type="InterPro" id="IPR027417">
    <property type="entry name" value="P-loop_NTPase"/>
</dbReference>
<dbReference type="InterPro" id="IPR003593">
    <property type="entry name" value="AAA+_ATPase"/>
</dbReference>
<accession>A0ABV8Q0Q6</accession>
<dbReference type="PROSITE" id="PS00211">
    <property type="entry name" value="ABC_TRANSPORTER_1"/>
    <property type="match status" value="1"/>
</dbReference>
<dbReference type="PANTHER" id="PTHR43166:SF6">
    <property type="entry name" value="PHOSPHONATES IMPORT ATP-BINDING PROTEIN PHNC"/>
    <property type="match status" value="1"/>
</dbReference>
<feature type="domain" description="ABC transporter" evidence="7">
    <location>
        <begin position="2"/>
        <end position="249"/>
    </location>
</feature>
<dbReference type="InterPro" id="IPR050086">
    <property type="entry name" value="MetN_ABC_transporter-like"/>
</dbReference>
<evidence type="ECO:0000256" key="4">
    <source>
        <dbReference type="ARBA" id="ARBA00022840"/>
    </source>
</evidence>
<dbReference type="Proteomes" id="UP001595906">
    <property type="component" value="Unassembled WGS sequence"/>
</dbReference>
<dbReference type="GO" id="GO:0005524">
    <property type="term" value="F:ATP binding"/>
    <property type="evidence" value="ECO:0007669"/>
    <property type="project" value="UniProtKB-KW"/>
</dbReference>
<dbReference type="EMBL" id="JBHSDC010000022">
    <property type="protein sequence ID" value="MFC4232526.1"/>
    <property type="molecule type" value="Genomic_DNA"/>
</dbReference>
<evidence type="ECO:0000256" key="5">
    <source>
        <dbReference type="ARBA" id="ARBA00022967"/>
    </source>
</evidence>
<protein>
    <submittedName>
        <fullName evidence="8">Phosphonate ABC transporter ATP-binding protein</fullName>
    </submittedName>
</protein>
<dbReference type="SMART" id="SM00382">
    <property type="entry name" value="AAA"/>
    <property type="match status" value="1"/>
</dbReference>
<keyword evidence="1" id="KW-0813">Transport</keyword>
<evidence type="ECO:0000256" key="2">
    <source>
        <dbReference type="ARBA" id="ARBA00022475"/>
    </source>
</evidence>
<evidence type="ECO:0000313" key="8">
    <source>
        <dbReference type="EMBL" id="MFC4232526.1"/>
    </source>
</evidence>
<keyword evidence="3" id="KW-0547">Nucleotide-binding</keyword>
<evidence type="ECO:0000259" key="7">
    <source>
        <dbReference type="PROSITE" id="PS50893"/>
    </source>
</evidence>
<comment type="caution">
    <text evidence="8">The sequence shown here is derived from an EMBL/GenBank/DDBJ whole genome shotgun (WGS) entry which is preliminary data.</text>
</comment>
<evidence type="ECO:0000256" key="1">
    <source>
        <dbReference type="ARBA" id="ARBA00022448"/>
    </source>
</evidence>
<dbReference type="PROSITE" id="PS50893">
    <property type="entry name" value="ABC_TRANSPORTER_2"/>
    <property type="match status" value="1"/>
</dbReference>
<sequence>MIEVQNISKFSKSGRKLLNNISFTVKKGEFVGILGASGAGKTLTLRTLNRLLTPDEGVINFEMSPGIFKNISSVSKKELRAIRQKIGVIFQGYHLIQRSTVLENVLIGRIGSISTLRSIFYGFTDKEAAEAMVALQEVNMAEFANQKVASLSGGEKQRVAIARAIFQNPSLVLADEPISNLDPSNAKLIMKLIKALSDQIPVIGVFHQPLMTAKYCTRVIAIKEGQIVYDGHPNLSEEQLLDIYGLELEQLQQF</sequence>
<evidence type="ECO:0000256" key="6">
    <source>
        <dbReference type="ARBA" id="ARBA00023136"/>
    </source>
</evidence>
<keyword evidence="5" id="KW-1278">Translocase</keyword>
<evidence type="ECO:0000313" key="9">
    <source>
        <dbReference type="Proteomes" id="UP001595906"/>
    </source>
</evidence>
<dbReference type="RefSeq" id="WP_379014416.1">
    <property type="nucleotide sequence ID" value="NZ_JBHSDC010000022.1"/>
</dbReference>
<evidence type="ECO:0000256" key="3">
    <source>
        <dbReference type="ARBA" id="ARBA00022741"/>
    </source>
</evidence>
<dbReference type="Gene3D" id="3.40.50.300">
    <property type="entry name" value="P-loop containing nucleotide triphosphate hydrolases"/>
    <property type="match status" value="1"/>
</dbReference>
<dbReference type="InterPro" id="IPR017871">
    <property type="entry name" value="ABC_transporter-like_CS"/>
</dbReference>
<dbReference type="PANTHER" id="PTHR43166">
    <property type="entry name" value="AMINO ACID IMPORT ATP-BINDING PROTEIN"/>
    <property type="match status" value="1"/>
</dbReference>
<proteinExistence type="predicted"/>
<name>A0ABV8Q0Q6_9BACT</name>
<keyword evidence="2" id="KW-1003">Cell membrane</keyword>
<dbReference type="SUPFAM" id="SSF52540">
    <property type="entry name" value="P-loop containing nucleoside triphosphate hydrolases"/>
    <property type="match status" value="1"/>
</dbReference>
<keyword evidence="9" id="KW-1185">Reference proteome</keyword>
<dbReference type="Pfam" id="PF00005">
    <property type="entry name" value="ABC_tran"/>
    <property type="match status" value="1"/>
</dbReference>
<reference evidence="9" key="1">
    <citation type="journal article" date="2019" name="Int. J. Syst. Evol. Microbiol.">
        <title>The Global Catalogue of Microorganisms (GCM) 10K type strain sequencing project: providing services to taxonomists for standard genome sequencing and annotation.</title>
        <authorList>
            <consortium name="The Broad Institute Genomics Platform"/>
            <consortium name="The Broad Institute Genome Sequencing Center for Infectious Disease"/>
            <person name="Wu L."/>
            <person name="Ma J."/>
        </authorList>
    </citation>
    <scope>NUCLEOTIDE SEQUENCE [LARGE SCALE GENOMIC DNA]</scope>
    <source>
        <strain evidence="9">CECT 8010</strain>
    </source>
</reference>
<dbReference type="InterPro" id="IPR003439">
    <property type="entry name" value="ABC_transporter-like_ATP-bd"/>
</dbReference>
<gene>
    <name evidence="8" type="ORF">ACFOW1_11525</name>
</gene>
<organism evidence="8 9">
    <name type="scientific">Parasediminibacterium paludis</name>
    <dbReference type="NCBI Taxonomy" id="908966"/>
    <lineage>
        <taxon>Bacteria</taxon>
        <taxon>Pseudomonadati</taxon>
        <taxon>Bacteroidota</taxon>
        <taxon>Chitinophagia</taxon>
        <taxon>Chitinophagales</taxon>
        <taxon>Chitinophagaceae</taxon>
        <taxon>Parasediminibacterium</taxon>
    </lineage>
</organism>
<keyword evidence="6" id="KW-0472">Membrane</keyword>
<keyword evidence="4 8" id="KW-0067">ATP-binding</keyword>